<evidence type="ECO:0000313" key="2">
    <source>
        <dbReference type="EMBL" id="CDN90031.1"/>
    </source>
</evidence>
<accession>A0A1L1PZK0</accession>
<dbReference type="RefSeq" id="WP_009518498.1">
    <property type="nucleotide sequence ID" value="NZ_CCAE010000062.1"/>
</dbReference>
<keyword evidence="3" id="KW-1185">Reference proteome</keyword>
<evidence type="ECO:0000256" key="1">
    <source>
        <dbReference type="SAM" id="MobiDB-lite"/>
    </source>
</evidence>
<reference evidence="3" key="1">
    <citation type="submission" date="2014-11" db="EMBL/GenBank/DDBJ databases">
        <title>Draft genome sequence of Hydrogenophaga intermedia S1.</title>
        <authorList>
            <person name="Gan H.M."/>
            <person name="Chew T.H."/>
            <person name="Stolz A."/>
        </authorList>
    </citation>
    <scope>NUCLEOTIDE SEQUENCE [LARGE SCALE GENOMIC DNA]</scope>
    <source>
        <strain evidence="3">S1</strain>
    </source>
</reference>
<feature type="region of interest" description="Disordered" evidence="1">
    <location>
        <begin position="1"/>
        <end position="58"/>
    </location>
</feature>
<protein>
    <submittedName>
        <fullName evidence="2">Uncharacterized protein</fullName>
    </submittedName>
</protein>
<gene>
    <name evidence="2" type="ORF">BN948_04472</name>
</gene>
<organism evidence="2 3">
    <name type="scientific">Hydrogenophaga intermedia</name>
    <dbReference type="NCBI Taxonomy" id="65786"/>
    <lineage>
        <taxon>Bacteria</taxon>
        <taxon>Pseudomonadati</taxon>
        <taxon>Pseudomonadota</taxon>
        <taxon>Betaproteobacteria</taxon>
        <taxon>Burkholderiales</taxon>
        <taxon>Comamonadaceae</taxon>
        <taxon>Hydrogenophaga</taxon>
    </lineage>
</organism>
<proteinExistence type="predicted"/>
<feature type="region of interest" description="Disordered" evidence="1">
    <location>
        <begin position="117"/>
        <end position="142"/>
    </location>
</feature>
<dbReference type="Proteomes" id="UP000028878">
    <property type="component" value="Unassembled WGS sequence"/>
</dbReference>
<evidence type="ECO:0000313" key="3">
    <source>
        <dbReference type="Proteomes" id="UP000028878"/>
    </source>
</evidence>
<name>A0A1L1PZK0_HYDIT</name>
<dbReference type="AlphaFoldDB" id="A0A1L1PZK0"/>
<dbReference type="EMBL" id="CCAE010000062">
    <property type="protein sequence ID" value="CDN90031.1"/>
    <property type="molecule type" value="Genomic_DNA"/>
</dbReference>
<sequence length="291" mass="31956">MKRTTSGTDDSIYINDSRRFDYSGPIQTASAQSEKPGAPAPEQTPTYPSPASDPSAAHRRRLDDIYQLAMRLKANHDALCAQQTQPPEEQLDLKILAAAMEYNAVCEQYRLEEQQWTQTQSHVSNAAPGPTSDPSPDHEELSKWGPARTIEVFMRENAALLQREQDQPTVAAFAIITACDSASQINGTTLERLQAPGFAGMLNVLLQRQQAPLTAAAGHLALTMLLYYCANSLTLPKICVDAISQSLNALQTYPREDEYQLKGSTWAGLAQQPGPIQDAFAALLNRSIKRQ</sequence>